<dbReference type="CDD" id="cd22231">
    <property type="entry name" value="RHH_NikR_HicB-like"/>
    <property type="match status" value="1"/>
</dbReference>
<keyword evidence="3" id="KW-0614">Plasmid</keyword>
<evidence type="ECO:0000256" key="1">
    <source>
        <dbReference type="ARBA" id="ARBA00008580"/>
    </source>
</evidence>
<accession>A0ABR6SGM5</accession>
<evidence type="ECO:0000256" key="2">
    <source>
        <dbReference type="ARBA" id="ARBA00022649"/>
    </source>
</evidence>
<sequence length="99" mass="11514">MSKVEKISVALTPEMVVLVRDAVESGEYASSSEVIREALREWRQKRLLQLQNIEELRRLWHEGMESGTGRFTDIEAIKQEARSRLGQTIQKDTELKWDV</sequence>
<dbReference type="Pfam" id="PF03693">
    <property type="entry name" value="ParD_antitoxin"/>
    <property type="match status" value="1"/>
</dbReference>
<comment type="similarity">
    <text evidence="1">Belongs to the ParD antitoxin family.</text>
</comment>
<protein>
    <submittedName>
        <fullName evidence="3">Type II toxin-antitoxin system ParD family antitoxin</fullName>
    </submittedName>
</protein>
<proteinExistence type="inferred from homology"/>
<gene>
    <name evidence="3" type="ORF">GNE12_26945</name>
</gene>
<dbReference type="SUPFAM" id="SSF47598">
    <property type="entry name" value="Ribbon-helix-helix"/>
    <property type="match status" value="1"/>
</dbReference>
<comment type="caution">
    <text evidence="3">The sequence shown here is derived from an EMBL/GenBank/DDBJ whole genome shotgun (WGS) entry which is preliminary data.</text>
</comment>
<dbReference type="InterPro" id="IPR022789">
    <property type="entry name" value="ParD"/>
</dbReference>
<dbReference type="Gene3D" id="6.10.10.120">
    <property type="entry name" value="Antitoxin ParD1-like"/>
    <property type="match status" value="1"/>
</dbReference>
<dbReference type="PANTHER" id="PTHR36582:SF2">
    <property type="entry name" value="ANTITOXIN PARD"/>
    <property type="match status" value="1"/>
</dbReference>
<dbReference type="NCBIfam" id="TIGR02606">
    <property type="entry name" value="antidote_CC2985"/>
    <property type="match status" value="1"/>
</dbReference>
<dbReference type="InterPro" id="IPR010985">
    <property type="entry name" value="Ribbon_hlx_hlx"/>
</dbReference>
<dbReference type="Proteomes" id="UP000570851">
    <property type="component" value="Unassembled WGS sequence"/>
</dbReference>
<reference evidence="3 4" key="1">
    <citation type="submission" date="2019-11" db="EMBL/GenBank/DDBJ databases">
        <title>Comparison of genomes from free-living endosymbiotic cyanobacteria isolated from Azolla.</title>
        <authorList>
            <person name="Thiel T."/>
            <person name="Pratte B."/>
        </authorList>
    </citation>
    <scope>NUCLEOTIDE SEQUENCE [LARGE SCALE GENOMIC DNA]</scope>
    <source>
        <strain evidence="3 4">N2B</strain>
        <plasmid evidence="3">pN2B-A</plasmid>
    </source>
</reference>
<dbReference type="RefSeq" id="WP_011316623.1">
    <property type="nucleotide sequence ID" value="NZ_JACKZP010000270.1"/>
</dbReference>
<dbReference type="GeneID" id="58726893"/>
<evidence type="ECO:0000313" key="3">
    <source>
        <dbReference type="EMBL" id="MBC1305532.1"/>
    </source>
</evidence>
<keyword evidence="4" id="KW-1185">Reference proteome</keyword>
<organism evidence="3 4">
    <name type="scientific">Trichormus variabilis N2B</name>
    <dbReference type="NCBI Taxonomy" id="2681315"/>
    <lineage>
        <taxon>Bacteria</taxon>
        <taxon>Bacillati</taxon>
        <taxon>Cyanobacteriota</taxon>
        <taxon>Cyanophyceae</taxon>
        <taxon>Nostocales</taxon>
        <taxon>Nostocaceae</taxon>
        <taxon>Trichormus</taxon>
    </lineage>
</organism>
<evidence type="ECO:0000313" key="4">
    <source>
        <dbReference type="Proteomes" id="UP000570851"/>
    </source>
</evidence>
<keyword evidence="2" id="KW-1277">Toxin-antitoxin system</keyword>
<dbReference type="EMBL" id="JACKZP010000270">
    <property type="protein sequence ID" value="MBC1305532.1"/>
    <property type="molecule type" value="Genomic_DNA"/>
</dbReference>
<geneLocation type="plasmid" evidence="3">
    <name>pN2B-A</name>
</geneLocation>
<name>A0ABR6SGM5_ANAVA</name>
<dbReference type="PANTHER" id="PTHR36582">
    <property type="entry name" value="ANTITOXIN PARD"/>
    <property type="match status" value="1"/>
</dbReference>
<dbReference type="InterPro" id="IPR038296">
    <property type="entry name" value="ParD_sf"/>
</dbReference>